<accession>A0ABV8B578</accession>
<evidence type="ECO:0000313" key="3">
    <source>
        <dbReference type="EMBL" id="MFC3885446.1"/>
    </source>
</evidence>
<dbReference type="InterPro" id="IPR023631">
    <property type="entry name" value="Amidase_dom"/>
</dbReference>
<dbReference type="InterPro" id="IPR036928">
    <property type="entry name" value="AS_sf"/>
</dbReference>
<dbReference type="RefSeq" id="WP_377918657.1">
    <property type="nucleotide sequence ID" value="NZ_JBHRZT010000072.1"/>
</dbReference>
<dbReference type="SUPFAM" id="SSF75304">
    <property type="entry name" value="Amidase signature (AS) enzymes"/>
    <property type="match status" value="1"/>
</dbReference>
<evidence type="ECO:0000259" key="2">
    <source>
        <dbReference type="Pfam" id="PF01425"/>
    </source>
</evidence>
<reference evidence="4" key="1">
    <citation type="journal article" date="2019" name="Int. J. Syst. Evol. Microbiol.">
        <title>The Global Catalogue of Microorganisms (GCM) 10K type strain sequencing project: providing services to taxonomists for standard genome sequencing and annotation.</title>
        <authorList>
            <consortium name="The Broad Institute Genomics Platform"/>
            <consortium name="The Broad Institute Genome Sequencing Center for Infectious Disease"/>
            <person name="Wu L."/>
            <person name="Ma J."/>
        </authorList>
    </citation>
    <scope>NUCLEOTIDE SEQUENCE [LARGE SCALE GENOMIC DNA]</scope>
    <source>
        <strain evidence="4">CCUG 61889</strain>
    </source>
</reference>
<feature type="domain" description="Amidase" evidence="2">
    <location>
        <begin position="2"/>
        <end position="230"/>
    </location>
</feature>
<gene>
    <name evidence="3" type="ORF">ACFOU2_18960</name>
</gene>
<keyword evidence="4" id="KW-1185">Reference proteome</keyword>
<evidence type="ECO:0000313" key="4">
    <source>
        <dbReference type="Proteomes" id="UP001595752"/>
    </source>
</evidence>
<dbReference type="Gene3D" id="3.90.1300.10">
    <property type="entry name" value="Amidase signature (AS) domain"/>
    <property type="match status" value="1"/>
</dbReference>
<comment type="caution">
    <text evidence="3">The sequence shown here is derived from an EMBL/GenBank/DDBJ whole genome shotgun (WGS) entry which is preliminary data.</text>
</comment>
<comment type="similarity">
    <text evidence="1">Belongs to the amidase family.</text>
</comment>
<name>A0ABV8B578_9BACI</name>
<dbReference type="PANTHER" id="PTHR11895:SF7">
    <property type="entry name" value="GLUTAMYL-TRNA(GLN) AMIDOTRANSFERASE SUBUNIT A, MITOCHONDRIAL"/>
    <property type="match status" value="1"/>
</dbReference>
<sequence length="283" mass="31652">MRIPAAYCGLFALKPTRGRTPVGPKYGRSWQGACVDYVLTRSVRDSAAMLDELHTFEKAAAYLAPPFHGNYLQMAQTPNEKQLRIAFSVTSPIGTTVHPECKNAVMKTARILESMGHIVEERDAPVDGNKIAKSYLTMYFGEVAATLSSLEEVLGRKAMFNDVEPTTWMLGLLGKATSAEEFILSIREWDKAAYSMESFHETYDFYITPTTAFPPAKIGELSPSSFEKLMINIVGIYRNESIYPLFLRQGRNDYKFLDVLYPNNSSQYCHASGSKILVIPSKT</sequence>
<dbReference type="Pfam" id="PF01425">
    <property type="entry name" value="Amidase"/>
    <property type="match status" value="1"/>
</dbReference>
<evidence type="ECO:0000256" key="1">
    <source>
        <dbReference type="ARBA" id="ARBA00009199"/>
    </source>
</evidence>
<proteinExistence type="inferred from homology"/>
<dbReference type="EMBL" id="JBHRZT010000072">
    <property type="protein sequence ID" value="MFC3885446.1"/>
    <property type="molecule type" value="Genomic_DNA"/>
</dbReference>
<organism evidence="3 4">
    <name type="scientific">Bacillus songklensis</name>
    <dbReference type="NCBI Taxonomy" id="1069116"/>
    <lineage>
        <taxon>Bacteria</taxon>
        <taxon>Bacillati</taxon>
        <taxon>Bacillota</taxon>
        <taxon>Bacilli</taxon>
        <taxon>Bacillales</taxon>
        <taxon>Bacillaceae</taxon>
        <taxon>Bacillus</taxon>
    </lineage>
</organism>
<dbReference type="Proteomes" id="UP001595752">
    <property type="component" value="Unassembled WGS sequence"/>
</dbReference>
<dbReference type="InterPro" id="IPR000120">
    <property type="entry name" value="Amidase"/>
</dbReference>
<dbReference type="PANTHER" id="PTHR11895">
    <property type="entry name" value="TRANSAMIDASE"/>
    <property type="match status" value="1"/>
</dbReference>
<protein>
    <submittedName>
        <fullName evidence="3">Amidase family protein</fullName>
    </submittedName>
</protein>